<dbReference type="Pfam" id="PF00856">
    <property type="entry name" value="SET"/>
    <property type="match status" value="1"/>
</dbReference>
<evidence type="ECO:0000259" key="1">
    <source>
        <dbReference type="PROSITE" id="PS50280"/>
    </source>
</evidence>
<organism evidence="2 3">
    <name type="scientific">Aphanomyces invadans</name>
    <dbReference type="NCBI Taxonomy" id="157072"/>
    <lineage>
        <taxon>Eukaryota</taxon>
        <taxon>Sar</taxon>
        <taxon>Stramenopiles</taxon>
        <taxon>Oomycota</taxon>
        <taxon>Saprolegniomycetes</taxon>
        <taxon>Saprolegniales</taxon>
        <taxon>Verrucalvaceae</taxon>
        <taxon>Aphanomyces</taxon>
    </lineage>
</organism>
<keyword evidence="3" id="KW-1185">Reference proteome</keyword>
<reference evidence="2 3" key="1">
    <citation type="submission" date="2018-08" db="EMBL/GenBank/DDBJ databases">
        <title>Aphanomyces genome sequencing and annotation.</title>
        <authorList>
            <person name="Minardi D."/>
            <person name="Oidtmann B."/>
            <person name="Van Der Giezen M."/>
            <person name="Studholme D.J."/>
        </authorList>
    </citation>
    <scope>NUCLEOTIDE SEQUENCE [LARGE SCALE GENOMIC DNA]</scope>
    <source>
        <strain evidence="2 3">NJM0002</strain>
    </source>
</reference>
<dbReference type="Proteomes" id="UP000285060">
    <property type="component" value="Unassembled WGS sequence"/>
</dbReference>
<dbReference type="PROSITE" id="PS50280">
    <property type="entry name" value="SET"/>
    <property type="match status" value="1"/>
</dbReference>
<gene>
    <name evidence="2" type="ORF">DYB32_001465</name>
</gene>
<dbReference type="VEuPathDB" id="FungiDB:H310_00778"/>
<name>A0A418B6F2_9STRA</name>
<dbReference type="EMBL" id="QUSY01000061">
    <property type="protein sequence ID" value="RHY33723.1"/>
    <property type="molecule type" value="Genomic_DNA"/>
</dbReference>
<sequence length="185" mass="20231">MAPPPAQWPDGVAYLAANELHCDVEPPAGEDIDMPHVTTPSPVFPVSIALITDPSHPVANSYGLFAAAPIPPHTLVLNYMGQIHLQTTFPDSDYAVTYYGPYSVDATFAGNEARFINDYRNIGSRPNVAFDTYRDCDGAVHVGVWTLNVPIARGEEILGNYGRAFWRARGVRGVVGPDWDDDWDS</sequence>
<evidence type="ECO:0000313" key="3">
    <source>
        <dbReference type="Proteomes" id="UP000285060"/>
    </source>
</evidence>
<comment type="caution">
    <text evidence="2">The sequence shown here is derived from an EMBL/GenBank/DDBJ whole genome shotgun (WGS) entry which is preliminary data.</text>
</comment>
<evidence type="ECO:0000313" key="2">
    <source>
        <dbReference type="EMBL" id="RHY33723.1"/>
    </source>
</evidence>
<feature type="domain" description="SET" evidence="1">
    <location>
        <begin position="44"/>
        <end position="162"/>
    </location>
</feature>
<proteinExistence type="predicted"/>
<protein>
    <recommendedName>
        <fullName evidence="1">SET domain-containing protein</fullName>
    </recommendedName>
</protein>
<dbReference type="InterPro" id="IPR046341">
    <property type="entry name" value="SET_dom_sf"/>
</dbReference>
<accession>A0A418B6F2</accession>
<dbReference type="Gene3D" id="2.170.270.10">
    <property type="entry name" value="SET domain"/>
    <property type="match status" value="1"/>
</dbReference>
<dbReference type="SUPFAM" id="SSF82199">
    <property type="entry name" value="SET domain"/>
    <property type="match status" value="1"/>
</dbReference>
<dbReference type="AlphaFoldDB" id="A0A418B6F2"/>
<dbReference type="InterPro" id="IPR001214">
    <property type="entry name" value="SET_dom"/>
</dbReference>